<dbReference type="VEuPathDB" id="VectorBase:AARA014806"/>
<dbReference type="AlphaFoldDB" id="A0A182IH72"/>
<name>A0A182IH72_ANOAR</name>
<evidence type="ECO:0000256" key="1">
    <source>
        <dbReference type="SAM" id="MobiDB-lite"/>
    </source>
</evidence>
<dbReference type="Proteomes" id="UP000075840">
    <property type="component" value="Unassembled WGS sequence"/>
</dbReference>
<dbReference type="EnsemblMetazoa" id="AARA014806-RA">
    <property type="protein sequence ID" value="AARA014806-PA"/>
    <property type="gene ID" value="AARA014806"/>
</dbReference>
<feature type="compositionally biased region" description="Basic residues" evidence="1">
    <location>
        <begin position="20"/>
        <end position="30"/>
    </location>
</feature>
<proteinExistence type="predicted"/>
<sequence>FFRGCSRARRAVSSSNNKLTPHRKPRRHGPARACESVQQQNYFGNIFWAPQAAVSVKFRCN</sequence>
<evidence type="ECO:0000313" key="2">
    <source>
        <dbReference type="EnsemblMetazoa" id="AARA014806-PA"/>
    </source>
</evidence>
<accession>A0A182IH72</accession>
<feature type="region of interest" description="Disordered" evidence="1">
    <location>
        <begin position="1"/>
        <end position="33"/>
    </location>
</feature>
<keyword evidence="3" id="KW-1185">Reference proteome</keyword>
<feature type="compositionally biased region" description="Basic residues" evidence="1">
    <location>
        <begin position="1"/>
        <end position="10"/>
    </location>
</feature>
<reference evidence="2" key="1">
    <citation type="submission" date="2022-08" db="UniProtKB">
        <authorList>
            <consortium name="EnsemblMetazoa"/>
        </authorList>
    </citation>
    <scope>IDENTIFICATION</scope>
    <source>
        <strain evidence="2">Dongola</strain>
    </source>
</reference>
<organism evidence="2 3">
    <name type="scientific">Anopheles arabiensis</name>
    <name type="common">Mosquito</name>
    <dbReference type="NCBI Taxonomy" id="7173"/>
    <lineage>
        <taxon>Eukaryota</taxon>
        <taxon>Metazoa</taxon>
        <taxon>Ecdysozoa</taxon>
        <taxon>Arthropoda</taxon>
        <taxon>Hexapoda</taxon>
        <taxon>Insecta</taxon>
        <taxon>Pterygota</taxon>
        <taxon>Neoptera</taxon>
        <taxon>Endopterygota</taxon>
        <taxon>Diptera</taxon>
        <taxon>Nematocera</taxon>
        <taxon>Culicoidea</taxon>
        <taxon>Culicidae</taxon>
        <taxon>Anophelinae</taxon>
        <taxon>Anopheles</taxon>
    </lineage>
</organism>
<protein>
    <submittedName>
        <fullName evidence="2">Uncharacterized protein</fullName>
    </submittedName>
</protein>
<dbReference type="EMBL" id="APCN01003400">
    <property type="status" value="NOT_ANNOTATED_CDS"/>
    <property type="molecule type" value="Genomic_DNA"/>
</dbReference>
<evidence type="ECO:0000313" key="3">
    <source>
        <dbReference type="Proteomes" id="UP000075840"/>
    </source>
</evidence>